<proteinExistence type="predicted"/>
<dbReference type="EMBL" id="SZYD01000012">
    <property type="protein sequence ID" value="KAD4586498.1"/>
    <property type="molecule type" value="Genomic_DNA"/>
</dbReference>
<keyword evidence="3" id="KW-1185">Reference proteome</keyword>
<dbReference type="Proteomes" id="UP000326396">
    <property type="component" value="Linkage Group LG2"/>
</dbReference>
<evidence type="ECO:0000256" key="1">
    <source>
        <dbReference type="SAM" id="MobiDB-lite"/>
    </source>
</evidence>
<name>A0A5N6NHU5_9ASTR</name>
<comment type="caution">
    <text evidence="2">The sequence shown here is derived from an EMBL/GenBank/DDBJ whole genome shotgun (WGS) entry which is preliminary data.</text>
</comment>
<gene>
    <name evidence="2" type="ORF">E3N88_24099</name>
</gene>
<protein>
    <submittedName>
        <fullName evidence="2">Uncharacterized protein</fullName>
    </submittedName>
</protein>
<reference evidence="2 3" key="1">
    <citation type="submission" date="2019-05" db="EMBL/GenBank/DDBJ databases">
        <title>Mikania micrantha, genome provides insights into the molecular mechanism of rapid growth.</title>
        <authorList>
            <person name="Liu B."/>
        </authorList>
    </citation>
    <scope>NUCLEOTIDE SEQUENCE [LARGE SCALE GENOMIC DNA]</scope>
    <source>
        <strain evidence="2">NLD-2019</strain>
        <tissue evidence="2">Leaf</tissue>
    </source>
</reference>
<dbReference type="AlphaFoldDB" id="A0A5N6NHU5"/>
<feature type="region of interest" description="Disordered" evidence="1">
    <location>
        <begin position="1"/>
        <end position="27"/>
    </location>
</feature>
<sequence length="238" mass="26155">MDSDDDSPPLFFPYGDTSSLDPQFPAYDQPTYAVGPYRIQPPLIPSAWERSYEPELKSSGYQRSVAGELNVQAPSYSAFKQDGGNLINWNGDRRVNQAYYGGQPPGISAVVHENNSATRFNGDRGATQAYYGVAPHRNPWVPRVQTAQGPNLSAVLRRNYSANGFHDDDGYGQAPSYSAVAPRNSSVPGVLVKKYSAVRLNGYEQVPPSFSDVDPRNRSAPGVRTAIPAFIYPQEKYN</sequence>
<accession>A0A5N6NHU5</accession>
<evidence type="ECO:0000313" key="2">
    <source>
        <dbReference type="EMBL" id="KAD4586498.1"/>
    </source>
</evidence>
<evidence type="ECO:0000313" key="3">
    <source>
        <dbReference type="Proteomes" id="UP000326396"/>
    </source>
</evidence>
<dbReference type="OrthoDB" id="10310291at2759"/>
<organism evidence="2 3">
    <name type="scientific">Mikania micrantha</name>
    <name type="common">bitter vine</name>
    <dbReference type="NCBI Taxonomy" id="192012"/>
    <lineage>
        <taxon>Eukaryota</taxon>
        <taxon>Viridiplantae</taxon>
        <taxon>Streptophyta</taxon>
        <taxon>Embryophyta</taxon>
        <taxon>Tracheophyta</taxon>
        <taxon>Spermatophyta</taxon>
        <taxon>Magnoliopsida</taxon>
        <taxon>eudicotyledons</taxon>
        <taxon>Gunneridae</taxon>
        <taxon>Pentapetalae</taxon>
        <taxon>asterids</taxon>
        <taxon>campanulids</taxon>
        <taxon>Asterales</taxon>
        <taxon>Asteraceae</taxon>
        <taxon>Asteroideae</taxon>
        <taxon>Heliantheae alliance</taxon>
        <taxon>Eupatorieae</taxon>
        <taxon>Mikania</taxon>
    </lineage>
</organism>